<evidence type="ECO:0000256" key="7">
    <source>
        <dbReference type="ARBA" id="ARBA00022989"/>
    </source>
</evidence>
<feature type="transmembrane region" description="Helical" evidence="9">
    <location>
        <begin position="226"/>
        <end position="251"/>
    </location>
</feature>
<dbReference type="GO" id="GO:0004190">
    <property type="term" value="F:aspartic-type endopeptidase activity"/>
    <property type="evidence" value="ECO:0007669"/>
    <property type="project" value="UniProtKB-UniRule"/>
</dbReference>
<comment type="catalytic activity">
    <reaction evidence="9">
        <text>Release of signal peptides from bacterial membrane prolipoproteins. Hydrolyzes -Xaa-Yaa-Zaa-|-(S,diacylglyceryl)Cys-, in which Xaa is hydrophobic (preferably Leu), and Yaa (Ala or Ser) and Zaa (Gly or Ala) have small, neutral side chains.</text>
        <dbReference type="EC" id="3.4.23.36"/>
    </reaction>
</comment>
<keyword evidence="6 9" id="KW-0378">Hydrolase</keyword>
<feature type="transmembrane region" description="Helical" evidence="9">
    <location>
        <begin position="137"/>
        <end position="158"/>
    </location>
</feature>
<feature type="transmembrane region" description="Helical" evidence="9">
    <location>
        <begin position="189"/>
        <end position="206"/>
    </location>
</feature>
<evidence type="ECO:0000256" key="3">
    <source>
        <dbReference type="ARBA" id="ARBA00022670"/>
    </source>
</evidence>
<dbReference type="EC" id="3.4.23.36" evidence="9"/>
<keyword evidence="2 9" id="KW-1003">Cell membrane</keyword>
<comment type="similarity">
    <text evidence="1 9 10">Belongs to the peptidase A8 family.</text>
</comment>
<evidence type="ECO:0000256" key="4">
    <source>
        <dbReference type="ARBA" id="ARBA00022692"/>
    </source>
</evidence>
<dbReference type="GO" id="GO:0005886">
    <property type="term" value="C:plasma membrane"/>
    <property type="evidence" value="ECO:0007669"/>
    <property type="project" value="UniProtKB-SubCell"/>
</dbReference>
<dbReference type="HAMAP" id="MF_00161">
    <property type="entry name" value="LspA"/>
    <property type="match status" value="1"/>
</dbReference>
<feature type="transmembrane region" description="Helical" evidence="9">
    <location>
        <begin position="6"/>
        <end position="23"/>
    </location>
</feature>
<name>A0A5S9F523_UABAM</name>
<evidence type="ECO:0000256" key="8">
    <source>
        <dbReference type="ARBA" id="ARBA00023136"/>
    </source>
</evidence>
<keyword evidence="11" id="KW-0449">Lipoprotein</keyword>
<comment type="subcellular location">
    <subcellularLocation>
        <location evidence="9">Cell membrane</location>
        <topology evidence="9">Multi-pass membrane protein</topology>
    </subcellularLocation>
</comment>
<keyword evidence="8 9" id="KW-0472">Membrane</keyword>
<sequence length="261" mass="30917">MKTKDIIIFFAIVITLFVVDIASKKYVFDYFSVVIADAAPQDKDMRILYDDQKPYVYVKKDYEPLEILHAYKKFTIDMKYKSELYHRRVSPTLKKIFKEQGYEIKDRAFIQRAKDMWIVKDWQNGKRFFVKPQEDKLHVSSSFFSFLIVMNRGAIWGILQGQTIVLTIFSLVAICFILFIVFRNDKSKPYMIPLAFITSGAFGNLWDRTFFNGVRDFLDFNLGFMQWPTFNFADVFIVTGVILYCLIELYISYKEKHRKDA</sequence>
<evidence type="ECO:0000256" key="6">
    <source>
        <dbReference type="ARBA" id="ARBA00022801"/>
    </source>
</evidence>
<dbReference type="GO" id="GO:0006508">
    <property type="term" value="P:proteolysis"/>
    <property type="evidence" value="ECO:0007669"/>
    <property type="project" value="UniProtKB-KW"/>
</dbReference>
<reference evidence="11 12" key="1">
    <citation type="submission" date="2019-08" db="EMBL/GenBank/DDBJ databases">
        <title>Complete genome sequence of Candidatus Uab amorphum.</title>
        <authorList>
            <person name="Shiratori T."/>
            <person name="Suzuki S."/>
            <person name="Kakizawa Y."/>
            <person name="Ishida K."/>
        </authorList>
    </citation>
    <scope>NUCLEOTIDE SEQUENCE [LARGE SCALE GENOMIC DNA]</scope>
    <source>
        <strain evidence="11 12">SRT547</strain>
    </source>
</reference>
<dbReference type="NCBIfam" id="TIGR00077">
    <property type="entry name" value="lspA"/>
    <property type="match status" value="1"/>
</dbReference>
<comment type="function">
    <text evidence="9">This protein specifically catalyzes the removal of signal peptides from prolipoproteins.</text>
</comment>
<accession>A0A5S9F523</accession>
<keyword evidence="3 9" id="KW-0645">Protease</keyword>
<evidence type="ECO:0000256" key="9">
    <source>
        <dbReference type="HAMAP-Rule" id="MF_00161"/>
    </source>
</evidence>
<feature type="transmembrane region" description="Helical" evidence="9">
    <location>
        <begin position="164"/>
        <end position="182"/>
    </location>
</feature>
<dbReference type="PANTHER" id="PTHR33695:SF1">
    <property type="entry name" value="LIPOPROTEIN SIGNAL PEPTIDASE"/>
    <property type="match status" value="1"/>
</dbReference>
<evidence type="ECO:0000313" key="12">
    <source>
        <dbReference type="Proteomes" id="UP000326354"/>
    </source>
</evidence>
<organism evidence="11 12">
    <name type="scientific">Uabimicrobium amorphum</name>
    <dbReference type="NCBI Taxonomy" id="2596890"/>
    <lineage>
        <taxon>Bacteria</taxon>
        <taxon>Pseudomonadati</taxon>
        <taxon>Planctomycetota</taxon>
        <taxon>Candidatus Uabimicrobiia</taxon>
        <taxon>Candidatus Uabimicrobiales</taxon>
        <taxon>Candidatus Uabimicrobiaceae</taxon>
        <taxon>Candidatus Uabimicrobium</taxon>
    </lineage>
</organism>
<dbReference type="PANTHER" id="PTHR33695">
    <property type="entry name" value="LIPOPROTEIN SIGNAL PEPTIDASE"/>
    <property type="match status" value="1"/>
</dbReference>
<comment type="pathway">
    <text evidence="9">Protein modification; lipoprotein biosynthesis (signal peptide cleavage).</text>
</comment>
<dbReference type="KEGG" id="uam:UABAM_03572"/>
<dbReference type="PRINTS" id="PR00781">
    <property type="entry name" value="LIPOSIGPTASE"/>
</dbReference>
<dbReference type="Pfam" id="PF01252">
    <property type="entry name" value="Peptidase_A8"/>
    <property type="match status" value="1"/>
</dbReference>
<evidence type="ECO:0000256" key="1">
    <source>
        <dbReference type="ARBA" id="ARBA00006139"/>
    </source>
</evidence>
<dbReference type="OrthoDB" id="9810259at2"/>
<dbReference type="InterPro" id="IPR001872">
    <property type="entry name" value="Peptidase_A8"/>
</dbReference>
<dbReference type="AlphaFoldDB" id="A0A5S9F523"/>
<keyword evidence="7 9" id="KW-1133">Transmembrane helix</keyword>
<keyword evidence="4 9" id="KW-0812">Transmembrane</keyword>
<evidence type="ECO:0000256" key="10">
    <source>
        <dbReference type="RuleBase" id="RU004181"/>
    </source>
</evidence>
<keyword evidence="5 9" id="KW-0064">Aspartyl protease</keyword>
<gene>
    <name evidence="9" type="primary">lspA</name>
    <name evidence="11" type="ORF">UABAM_03572</name>
</gene>
<feature type="active site" evidence="9">
    <location>
        <position position="216"/>
    </location>
</feature>
<dbReference type="RefSeq" id="WP_151969323.1">
    <property type="nucleotide sequence ID" value="NZ_AP019860.1"/>
</dbReference>
<dbReference type="UniPathway" id="UPA00665"/>
<evidence type="ECO:0000256" key="2">
    <source>
        <dbReference type="ARBA" id="ARBA00022475"/>
    </source>
</evidence>
<dbReference type="Proteomes" id="UP000326354">
    <property type="component" value="Chromosome"/>
</dbReference>
<proteinExistence type="inferred from homology"/>
<evidence type="ECO:0000256" key="5">
    <source>
        <dbReference type="ARBA" id="ARBA00022750"/>
    </source>
</evidence>
<protein>
    <recommendedName>
        <fullName evidence="9">Lipoprotein signal peptidase</fullName>
        <ecNumber evidence="9">3.4.23.36</ecNumber>
    </recommendedName>
    <alternativeName>
        <fullName evidence="9">Prolipoprotein signal peptidase</fullName>
    </alternativeName>
    <alternativeName>
        <fullName evidence="9">Signal peptidase II</fullName>
        <shortName evidence="9">SPase II</shortName>
    </alternativeName>
</protein>
<keyword evidence="12" id="KW-1185">Reference proteome</keyword>
<dbReference type="EMBL" id="AP019860">
    <property type="protein sequence ID" value="BBM85209.1"/>
    <property type="molecule type" value="Genomic_DNA"/>
</dbReference>
<evidence type="ECO:0000313" key="11">
    <source>
        <dbReference type="EMBL" id="BBM85209.1"/>
    </source>
</evidence>
<feature type="active site" evidence="9">
    <location>
        <position position="234"/>
    </location>
</feature>